<sequence length="1064" mass="119710">MSTITLSCLVVGENPYENAFEVDIEINKSISKLRDAIKEKIDDNVKAKDLKLWKVDISFEKENKKLELVNTKINVNIKEDLCGEELPPLSKISKYFTSQPADEHIHIIVQRPVETKEVHCTATYGRKSANFQWTVSREMVSLEGFKKKLCEYFTFPDGTENEHIVISRVIGGAGLKRKISTGKMRKKLDLASSSSQSASGTVEIVTERKVIQFSADEDLLSIIWTTTPKVDLEIVVDTSQQPFSSYTFPKMKVLFGLKADSYDQLPCIEIGSSATPEEIRNSVIDDFLRMHKASPPITSANEATRCEFISAIIYGVASIFDGTVKVYPQYEVSGSHGKGPIDWVIKMGDVIISVTEAKREDINQGVAQSSVQAHASLQCNRKKRTYDDADLYEGAMYCIVSTGVDWVITKVQSGIGDGNDNGDGNPVEVFLCSPTPTPLPINYPSLSRDDLVGPIEKLFGQIKWVFDQQKSSLGIHRMFLFSNHAESCKTVDSLKKKIFEEVQKKNDKIFSDIKGSNLELWMVQIRDDEFSKLSLENDGTEGIKELEEKISDYWNDENLPEEGFTNVIIDSPLLTALKRLEQYEGVSDYIIPNIHRAGFQDLYYAKIIRINDVLQIDKKYFGTKVFIQCKVVDFDTGILSVMLIDRNEEQKEGIFLLEDLERWLLEHSLDAKDRRSIKYENSGDNIEIIRNGVWLGTIRERKNYYFNNQELKKRHKDSAVKSELKQGENLSEEFNRLDKTEKNQSIATWIDDQEILSIADDANFSRLEALSDKLLSTYRKDTPSLSYITSGMVNEKPAIIAYVNVSKGTLVEIPAEFEGYPVFIKYGIIEPACYTSPVALTPGISISSANVCTLGALFKIENEAETGKTFILAVKHGVGNIDDEVIQPGSADAENGYTVCAKVTKYNFYNVIYEDNEYGRDAILLDYAFCEIVISGKVSTSNTSIHCKICIDNTKDSVNDCYKKYGVCKVGRTTNYTEGSVRDRLQCIFYREFGDVKVLLVKSDKSHEDSKIFGAPGDSGSPVFDKHNKLWGILQGISSDGFTATVIPIHLILHVKRRFGSRIH</sequence>
<protein>
    <recommendedName>
        <fullName evidence="4">Crinkler effector protein N-terminal domain-containing protein</fullName>
    </recommendedName>
</protein>
<dbReference type="OrthoDB" id="2374531at2759"/>
<dbReference type="InterPro" id="IPR043504">
    <property type="entry name" value="Peptidase_S1_PA_chymotrypsin"/>
</dbReference>
<evidence type="ECO:0000313" key="6">
    <source>
        <dbReference type="Proteomes" id="UP000615446"/>
    </source>
</evidence>
<evidence type="ECO:0000313" key="5">
    <source>
        <dbReference type="EMBL" id="GES91550.1"/>
    </source>
</evidence>
<comment type="subcellular location">
    <subcellularLocation>
        <location evidence="1">Host cell</location>
    </subcellularLocation>
    <subcellularLocation>
        <location evidence="2">Secreted</location>
    </subcellularLocation>
</comment>
<dbReference type="Gene3D" id="2.40.10.10">
    <property type="entry name" value="Trypsin-like serine proteases"/>
    <property type="match status" value="1"/>
</dbReference>
<dbReference type="SUPFAM" id="SSF50494">
    <property type="entry name" value="Trypsin-like serine proteases"/>
    <property type="match status" value="1"/>
</dbReference>
<dbReference type="GO" id="GO:0043657">
    <property type="term" value="C:host cell"/>
    <property type="evidence" value="ECO:0007669"/>
    <property type="project" value="UniProtKB-SubCell"/>
</dbReference>
<evidence type="ECO:0000256" key="1">
    <source>
        <dbReference type="ARBA" id="ARBA00004340"/>
    </source>
</evidence>
<dbReference type="Proteomes" id="UP000615446">
    <property type="component" value="Unassembled WGS sequence"/>
</dbReference>
<dbReference type="InterPro" id="IPR045379">
    <property type="entry name" value="Crinkler_N"/>
</dbReference>
<accession>A0A8H3QSV0</accession>
<dbReference type="GO" id="GO:0005576">
    <property type="term" value="C:extracellular region"/>
    <property type="evidence" value="ECO:0007669"/>
    <property type="project" value="UniProtKB-SubCell"/>
</dbReference>
<comment type="caution">
    <text evidence="5">The sequence shown here is derived from an EMBL/GenBank/DDBJ whole genome shotgun (WGS) entry which is preliminary data.</text>
</comment>
<dbReference type="EMBL" id="BLAL01000205">
    <property type="protein sequence ID" value="GES91550.1"/>
    <property type="molecule type" value="Genomic_DNA"/>
</dbReference>
<keyword evidence="3" id="KW-0964">Secreted</keyword>
<evidence type="ECO:0000259" key="4">
    <source>
        <dbReference type="Pfam" id="PF20147"/>
    </source>
</evidence>
<proteinExistence type="predicted"/>
<name>A0A8H3QSV0_9GLOM</name>
<feature type="domain" description="Crinkler effector protein N-terminal" evidence="4">
    <location>
        <begin position="4"/>
        <end position="110"/>
    </location>
</feature>
<dbReference type="AlphaFoldDB" id="A0A8H3QSV0"/>
<dbReference type="Pfam" id="PF20147">
    <property type="entry name" value="Crinkler"/>
    <property type="match status" value="1"/>
</dbReference>
<reference evidence="5" key="1">
    <citation type="submission" date="2019-10" db="EMBL/GenBank/DDBJ databases">
        <title>Conservation and host-specific expression of non-tandemly repeated heterogenous ribosome RNA gene in arbuscular mycorrhizal fungi.</title>
        <authorList>
            <person name="Maeda T."/>
            <person name="Kobayashi Y."/>
            <person name="Nakagawa T."/>
            <person name="Ezawa T."/>
            <person name="Yamaguchi K."/>
            <person name="Bino T."/>
            <person name="Nishimoto Y."/>
            <person name="Shigenobu S."/>
            <person name="Kawaguchi M."/>
        </authorList>
    </citation>
    <scope>NUCLEOTIDE SEQUENCE</scope>
    <source>
        <strain evidence="5">HR1</strain>
    </source>
</reference>
<evidence type="ECO:0000256" key="2">
    <source>
        <dbReference type="ARBA" id="ARBA00004613"/>
    </source>
</evidence>
<evidence type="ECO:0000256" key="3">
    <source>
        <dbReference type="ARBA" id="ARBA00022525"/>
    </source>
</evidence>
<dbReference type="InterPro" id="IPR009003">
    <property type="entry name" value="Peptidase_S1_PA"/>
</dbReference>
<gene>
    <name evidence="5" type="ORF">RCL2_001836000</name>
</gene>
<organism evidence="5 6">
    <name type="scientific">Rhizophagus clarus</name>
    <dbReference type="NCBI Taxonomy" id="94130"/>
    <lineage>
        <taxon>Eukaryota</taxon>
        <taxon>Fungi</taxon>
        <taxon>Fungi incertae sedis</taxon>
        <taxon>Mucoromycota</taxon>
        <taxon>Glomeromycotina</taxon>
        <taxon>Glomeromycetes</taxon>
        <taxon>Glomerales</taxon>
        <taxon>Glomeraceae</taxon>
        <taxon>Rhizophagus</taxon>
    </lineage>
</organism>